<feature type="compositionally biased region" description="Acidic residues" evidence="3">
    <location>
        <begin position="103"/>
        <end position="118"/>
    </location>
</feature>
<feature type="region of interest" description="Disordered" evidence="3">
    <location>
        <begin position="178"/>
        <end position="279"/>
    </location>
</feature>
<dbReference type="GO" id="GO:0003723">
    <property type="term" value="F:RNA binding"/>
    <property type="evidence" value="ECO:0007669"/>
    <property type="project" value="UniProtKB-UniRule"/>
</dbReference>
<feature type="region of interest" description="Disordered" evidence="3">
    <location>
        <begin position="639"/>
        <end position="700"/>
    </location>
</feature>
<feature type="compositionally biased region" description="Gly residues" evidence="3">
    <location>
        <begin position="639"/>
        <end position="650"/>
    </location>
</feature>
<dbReference type="Gene3D" id="3.30.70.330">
    <property type="match status" value="3"/>
</dbReference>
<sequence length="798" mass="88289">MKTRNSGTLKSVPTPPAKKTPPLKKTPPPPPSSSTATDVTTPKTSSPIVPKQQKSGGAAAVKPTTPKPKAKKTPPGRTFKPITKAAAAKAAAAESAAAAETTELAEEEVERPELNEESIVENVVVEGSINKEVPVVDKEEENEQVVGSIGESDTSVDKSLKGKETVVADVENFCEKDESFVESSEKVDSEFVAVKEEEEQLDKVDDVEETVDAIIEVEEDNMEEVVKEDAKGKGIQHDEEEQDLDETIVDYGEHEGFEEPGDEEYNGSEPEEEAKQLEEDHREMSALANDRKTKKEREIFVGGLDRDTVEEDIKKAFTNIGEIIEVRLHKNPSTNKNKGYAFVKFASKEQANKALSELKNPLIRGKRCGVAPSEDNDTLFVGNICNTWTKEAIKKKLKEYGLEGVENITLVSDAQHEGLSRGFAFVEFSCHADAMLAYKRLQKPDVVFGHAERTVKVAFAEPLREPDPEIMAHVKSVFIDGLPPYWDEECVRKHFTPFGKIERIVLARNMPSAKRKDFGFVDFNTHEAAIACINGVNSTELGDEKSKLKVKVRLSNPQPKIQAVKGGLCGGFRIGRPGSGFSRFGRGLGQGGRPFGNPSYQRGKDYHARVHGRIGRFDFAGEDIGEGPYYGVRGRHPVGGRGGFGGGGRRGYNEEVSPRAPTSSRPDLGRSRYGAMERGHERSTLARRQPFSPEERFSRPVGGRHYVDDPYLYDDGGYSLKRPYSMLGHEPGYLEPNRLRPRFDHPDPIVPSRQTRYQDTFRAGSGLYAPDYYHSSYGDGGYSSMYGNDRSYGSGYYY</sequence>
<feature type="domain" description="RRM" evidence="4">
    <location>
        <begin position="377"/>
        <end position="462"/>
    </location>
</feature>
<feature type="compositionally biased region" description="Polar residues" evidence="3">
    <location>
        <begin position="43"/>
        <end position="55"/>
    </location>
</feature>
<dbReference type="OrthoDB" id="3800936at2759"/>
<feature type="compositionally biased region" description="Acidic residues" evidence="3">
    <location>
        <begin position="196"/>
        <end position="223"/>
    </location>
</feature>
<dbReference type="FunFam" id="3.30.70.330:FF:000187">
    <property type="entry name" value="Heterogeneous nuclear ribonucleoprotein Q"/>
    <property type="match status" value="1"/>
</dbReference>
<name>A0A2G5EJW4_AQUCA</name>
<dbReference type="STRING" id="218851.A0A2G5EJW4"/>
<organism evidence="5 6">
    <name type="scientific">Aquilegia coerulea</name>
    <name type="common">Rocky mountain columbine</name>
    <dbReference type="NCBI Taxonomy" id="218851"/>
    <lineage>
        <taxon>Eukaryota</taxon>
        <taxon>Viridiplantae</taxon>
        <taxon>Streptophyta</taxon>
        <taxon>Embryophyta</taxon>
        <taxon>Tracheophyta</taxon>
        <taxon>Spermatophyta</taxon>
        <taxon>Magnoliopsida</taxon>
        <taxon>Ranunculales</taxon>
        <taxon>Ranunculaceae</taxon>
        <taxon>Thalictroideae</taxon>
        <taxon>Aquilegia</taxon>
    </lineage>
</organism>
<evidence type="ECO:0000313" key="6">
    <source>
        <dbReference type="Proteomes" id="UP000230069"/>
    </source>
</evidence>
<feature type="compositionally biased region" description="Low complexity" evidence="3">
    <location>
        <begin position="85"/>
        <end position="102"/>
    </location>
</feature>
<feature type="compositionally biased region" description="Pro residues" evidence="3">
    <location>
        <begin position="13"/>
        <end position="32"/>
    </location>
</feature>
<evidence type="ECO:0000259" key="4">
    <source>
        <dbReference type="PROSITE" id="PS50102"/>
    </source>
</evidence>
<feature type="compositionally biased region" description="Basic and acidic residues" evidence="3">
    <location>
        <begin position="224"/>
        <end position="237"/>
    </location>
</feature>
<dbReference type="SMART" id="SM00360">
    <property type="entry name" value="RRM"/>
    <property type="match status" value="3"/>
</dbReference>
<feature type="compositionally biased region" description="Basic and acidic residues" evidence="3">
    <location>
        <begin position="667"/>
        <end position="684"/>
    </location>
</feature>
<gene>
    <name evidence="5" type="ORF">AQUCO_00700378v1</name>
</gene>
<dbReference type="AlphaFoldDB" id="A0A2G5EJW4"/>
<evidence type="ECO:0000256" key="2">
    <source>
        <dbReference type="PROSITE-ProRule" id="PRU00176"/>
    </source>
</evidence>
<dbReference type="PROSITE" id="PS50102">
    <property type="entry name" value="RRM"/>
    <property type="match status" value="3"/>
</dbReference>
<dbReference type="PANTHER" id="PTHR21245">
    <property type="entry name" value="HETEROGENEOUS NUCLEAR RIBONUCLEOPROTEIN"/>
    <property type="match status" value="1"/>
</dbReference>
<protein>
    <recommendedName>
        <fullName evidence="4">RRM domain-containing protein</fullName>
    </recommendedName>
</protein>
<dbReference type="InterPro" id="IPR000504">
    <property type="entry name" value="RRM_dom"/>
</dbReference>
<dbReference type="InterPro" id="IPR012677">
    <property type="entry name" value="Nucleotide-bd_a/b_plait_sf"/>
</dbReference>
<proteinExistence type="predicted"/>
<feature type="region of interest" description="Disordered" evidence="3">
    <location>
        <begin position="1"/>
        <end position="118"/>
    </location>
</feature>
<keyword evidence="1 2" id="KW-0694">RNA-binding</keyword>
<dbReference type="EMBL" id="KZ305024">
    <property type="protein sequence ID" value="PIA56010.1"/>
    <property type="molecule type" value="Genomic_DNA"/>
</dbReference>
<feature type="region of interest" description="Disordered" evidence="3">
    <location>
        <begin position="135"/>
        <end position="158"/>
    </location>
</feature>
<dbReference type="Proteomes" id="UP000230069">
    <property type="component" value="Unassembled WGS sequence"/>
</dbReference>
<keyword evidence="6" id="KW-1185">Reference proteome</keyword>
<feature type="domain" description="RRM" evidence="4">
    <location>
        <begin position="297"/>
        <end position="375"/>
    </location>
</feature>
<reference evidence="5 6" key="1">
    <citation type="submission" date="2017-09" db="EMBL/GenBank/DDBJ databases">
        <title>WGS assembly of Aquilegia coerulea Goldsmith.</title>
        <authorList>
            <person name="Hodges S."/>
            <person name="Kramer E."/>
            <person name="Nordborg M."/>
            <person name="Tomkins J."/>
            <person name="Borevitz J."/>
            <person name="Derieg N."/>
            <person name="Yan J."/>
            <person name="Mihaltcheva S."/>
            <person name="Hayes R.D."/>
            <person name="Rokhsar D."/>
        </authorList>
    </citation>
    <scope>NUCLEOTIDE SEQUENCE [LARGE SCALE GENOMIC DNA]</scope>
    <source>
        <strain evidence="6">cv. Goldsmith</strain>
    </source>
</reference>
<feature type="compositionally biased region" description="Acidic residues" evidence="3">
    <location>
        <begin position="258"/>
        <end position="272"/>
    </location>
</feature>
<feature type="compositionally biased region" description="Low complexity" evidence="3">
    <location>
        <begin position="33"/>
        <end position="42"/>
    </location>
</feature>
<feature type="compositionally biased region" description="Basic and acidic residues" evidence="3">
    <location>
        <begin position="178"/>
        <end position="195"/>
    </location>
</feature>
<dbReference type="Pfam" id="PF00076">
    <property type="entry name" value="RRM_1"/>
    <property type="match status" value="3"/>
</dbReference>
<dbReference type="EMBL" id="KZ305024">
    <property type="protein sequence ID" value="PIA56011.1"/>
    <property type="molecule type" value="Genomic_DNA"/>
</dbReference>
<dbReference type="InterPro" id="IPR035979">
    <property type="entry name" value="RBD_domain_sf"/>
</dbReference>
<evidence type="ECO:0000313" key="5">
    <source>
        <dbReference type="EMBL" id="PIA56010.1"/>
    </source>
</evidence>
<dbReference type="CDD" id="cd00590">
    <property type="entry name" value="RRM_SF"/>
    <property type="match status" value="3"/>
</dbReference>
<dbReference type="SUPFAM" id="SSF54928">
    <property type="entry name" value="RNA-binding domain, RBD"/>
    <property type="match status" value="2"/>
</dbReference>
<evidence type="ECO:0000256" key="1">
    <source>
        <dbReference type="ARBA" id="ARBA00022884"/>
    </source>
</evidence>
<accession>A0A2G5EJW4</accession>
<feature type="compositionally biased region" description="Acidic residues" evidence="3">
    <location>
        <begin position="238"/>
        <end position="248"/>
    </location>
</feature>
<evidence type="ECO:0000256" key="3">
    <source>
        <dbReference type="SAM" id="MobiDB-lite"/>
    </source>
</evidence>
<feature type="domain" description="RRM" evidence="4">
    <location>
        <begin position="475"/>
        <end position="557"/>
    </location>
</feature>